<feature type="domain" description="Alpha-L-rhamnosidase C-terminal" evidence="8">
    <location>
        <begin position="767"/>
        <end position="839"/>
    </location>
</feature>
<evidence type="ECO:0000256" key="4">
    <source>
        <dbReference type="SAM" id="MobiDB-lite"/>
    </source>
</evidence>
<feature type="region of interest" description="Disordered" evidence="4">
    <location>
        <begin position="264"/>
        <end position="296"/>
    </location>
</feature>
<dbReference type="PANTHER" id="PTHR33307:SF6">
    <property type="entry name" value="ALPHA-RHAMNOSIDASE (EUROFUNG)-RELATED"/>
    <property type="match status" value="1"/>
</dbReference>
<evidence type="ECO:0000256" key="2">
    <source>
        <dbReference type="ARBA" id="ARBA00012652"/>
    </source>
</evidence>
<sequence>MTEHHPVTVAITQVEYLAGSRFVPVPAPRLTWVTETDVPDWRQAWAEVESGGSVARVDGRDSVLVPWPFAPLAQGEGRAVRVRVHGEDGSVSGWSEWREVEAGFLAEGAWSACLVGLAAPDRTSQPALLRGEFDVTGPVRRATLYATARGLYQVEINGSAVDEDTLKPGWTSYQWRYVHETTDVTALLRPGRNAMGIQLAGGWYSESYGFGEDKKPFYGDQPAAAAQLVITYQNGNTAVVATGESWTASGDGPVVSASIYDGQHDDAQRNQPGWSTAGFDDSSWDPVRAQTAPTPAPRLGPPVRVVAELPVVERWVAPSGVTILDFGQNIAGRLRLRVDAPAGTTIVVRHAEILDGEELDTHSLRGAAATDSFVSDGSPGTWEPQFTVHGFRYASIDGWPGGVPEGAVTAVAISSDLERTGWLETSHPLVDRLHESVVWSMRGNFVSLPTDCPQRDERLGWTGDIQVFAPTAATLFDVNGFLANWLADLALEQKRLDGVVPYVVPNISGVPTFATAAWGDAATVVPWVLHHHYADTRVLEDQYESMTTWVDLVDRLAGSGHLWKGGFQFGDWLDPTTPPEFPLDARADAELVATAYFAYSAQLLASNAAALGKADDAARYRDLAAGIKAAFHEEYVTGNGRVVSDAQTAYALPIVFGLAADEEEVRRLGANLGALVRRNGYHIGTGFAGTSFLAEALSRSGQLAVLDRLLTQTEQPSWLYPLTQGATTTWEAWDAIRPDGSPHPNHVSFNHYAFGAVAHWLHEGLAGLGAAEPGCRTLRIAPTPLPSFDHARSRRRTPYGVAVSGWRREGDLVHVSATVPPNTTAVVQLPDGSAEFTVGAGRHEWTARVPVAARRRPGLSLATDGVDVIDDPAAYAAVLAAFDRHAPWAADALRSHPRWHPGVPLIMDVFMLPAPVREAIDAELATFGQDS</sequence>
<dbReference type="Gene3D" id="2.60.420.10">
    <property type="entry name" value="Maltose phosphorylase, domain 3"/>
    <property type="match status" value="1"/>
</dbReference>
<dbReference type="Proteomes" id="UP000541969">
    <property type="component" value="Unassembled WGS sequence"/>
</dbReference>
<comment type="caution">
    <text evidence="9">The sequence shown here is derived from an EMBL/GenBank/DDBJ whole genome shotgun (WGS) entry which is preliminary data.</text>
</comment>
<dbReference type="InterPro" id="IPR013783">
    <property type="entry name" value="Ig-like_fold"/>
</dbReference>
<dbReference type="GO" id="GO:0005975">
    <property type="term" value="P:carbohydrate metabolic process"/>
    <property type="evidence" value="ECO:0007669"/>
    <property type="project" value="InterPro"/>
</dbReference>
<protein>
    <recommendedName>
        <fullName evidence="2">alpha-L-rhamnosidase</fullName>
        <ecNumber evidence="2">3.2.1.40</ecNumber>
    </recommendedName>
</protein>
<dbReference type="Pfam" id="PF17390">
    <property type="entry name" value="Bac_rhamnosid_C"/>
    <property type="match status" value="1"/>
</dbReference>
<reference evidence="9 10" key="1">
    <citation type="submission" date="2020-07" db="EMBL/GenBank/DDBJ databases">
        <title>Sequencing the genomes of 1000 actinobacteria strains.</title>
        <authorList>
            <person name="Klenk H.-P."/>
        </authorList>
    </citation>
    <scope>NUCLEOTIDE SEQUENCE [LARGE SCALE GENOMIC DNA]</scope>
    <source>
        <strain evidence="9 10">DSM 104001</strain>
    </source>
</reference>
<proteinExistence type="predicted"/>
<evidence type="ECO:0000259" key="8">
    <source>
        <dbReference type="Pfam" id="PF17390"/>
    </source>
</evidence>
<dbReference type="Gene3D" id="1.50.10.10">
    <property type="match status" value="1"/>
</dbReference>
<dbReference type="AlphaFoldDB" id="A0A853CGW8"/>
<dbReference type="InterPro" id="IPR035396">
    <property type="entry name" value="Bac_rhamnosid6H"/>
</dbReference>
<comment type="catalytic activity">
    <reaction evidence="1">
        <text>Hydrolysis of terminal non-reducing alpha-L-rhamnose residues in alpha-L-rhamnosides.</text>
        <dbReference type="EC" id="3.2.1.40"/>
    </reaction>
</comment>
<evidence type="ECO:0000259" key="7">
    <source>
        <dbReference type="Pfam" id="PF17389"/>
    </source>
</evidence>
<dbReference type="PANTHER" id="PTHR33307">
    <property type="entry name" value="ALPHA-RHAMNOSIDASE (EUROFUNG)"/>
    <property type="match status" value="1"/>
</dbReference>
<name>A0A853CGW8_9ACTN</name>
<evidence type="ECO:0000259" key="6">
    <source>
        <dbReference type="Pfam" id="PF08531"/>
    </source>
</evidence>
<keyword evidence="10" id="KW-1185">Reference proteome</keyword>
<keyword evidence="9" id="KW-0326">Glycosidase</keyword>
<dbReference type="SUPFAM" id="SSF48208">
    <property type="entry name" value="Six-hairpin glycosidases"/>
    <property type="match status" value="1"/>
</dbReference>
<organism evidence="9 10">
    <name type="scientific">Petropleomorpha daqingensis</name>
    <dbReference type="NCBI Taxonomy" id="2026353"/>
    <lineage>
        <taxon>Bacteria</taxon>
        <taxon>Bacillati</taxon>
        <taxon>Actinomycetota</taxon>
        <taxon>Actinomycetes</taxon>
        <taxon>Geodermatophilales</taxon>
        <taxon>Geodermatophilaceae</taxon>
        <taxon>Petropleomorpha</taxon>
    </lineage>
</organism>
<evidence type="ECO:0000256" key="3">
    <source>
        <dbReference type="ARBA" id="ARBA00022801"/>
    </source>
</evidence>
<dbReference type="Pfam" id="PF25788">
    <property type="entry name" value="Ig_Rha78A_N"/>
    <property type="match status" value="1"/>
</dbReference>
<dbReference type="PIRSF" id="PIRSF010631">
    <property type="entry name" value="A-rhamnsds"/>
    <property type="match status" value="1"/>
</dbReference>
<feature type="domain" description="Alpha-L-rhamnosidase concanavalin-like" evidence="5">
    <location>
        <begin position="318"/>
        <end position="413"/>
    </location>
</feature>
<dbReference type="EC" id="3.2.1.40" evidence="2"/>
<gene>
    <name evidence="9" type="ORF">GGQ55_003482</name>
</gene>
<dbReference type="InterPro" id="IPR008928">
    <property type="entry name" value="6-hairpin_glycosidase_sf"/>
</dbReference>
<dbReference type="Pfam" id="PF05592">
    <property type="entry name" value="Bac_rhamnosid"/>
    <property type="match status" value="1"/>
</dbReference>
<dbReference type="GO" id="GO:0030596">
    <property type="term" value="F:alpha-L-rhamnosidase activity"/>
    <property type="evidence" value="ECO:0007669"/>
    <property type="project" value="UniProtKB-EC"/>
</dbReference>
<dbReference type="RefSeq" id="WP_179718880.1">
    <property type="nucleotide sequence ID" value="NZ_JACBZT010000001.1"/>
</dbReference>
<dbReference type="EMBL" id="JACBZT010000001">
    <property type="protein sequence ID" value="NYJ07204.1"/>
    <property type="molecule type" value="Genomic_DNA"/>
</dbReference>
<dbReference type="Gene3D" id="2.60.120.260">
    <property type="entry name" value="Galactose-binding domain-like"/>
    <property type="match status" value="2"/>
</dbReference>
<feature type="domain" description="Alpha-L-rhamnosidase six-hairpin glycosidase" evidence="7">
    <location>
        <begin position="418"/>
        <end position="763"/>
    </location>
</feature>
<accession>A0A853CGW8</accession>
<dbReference type="Pfam" id="PF17389">
    <property type="entry name" value="Bac_rhamnosid6H"/>
    <property type="match status" value="1"/>
</dbReference>
<evidence type="ECO:0000256" key="1">
    <source>
        <dbReference type="ARBA" id="ARBA00001445"/>
    </source>
</evidence>
<dbReference type="InterPro" id="IPR012341">
    <property type="entry name" value="6hp_glycosidase-like_sf"/>
</dbReference>
<dbReference type="Gene3D" id="2.60.40.10">
    <property type="entry name" value="Immunoglobulins"/>
    <property type="match status" value="1"/>
</dbReference>
<keyword evidence="3 9" id="KW-0378">Hydrolase</keyword>
<dbReference type="InterPro" id="IPR035398">
    <property type="entry name" value="Bac_rhamnosid_C"/>
</dbReference>
<evidence type="ECO:0000313" key="9">
    <source>
        <dbReference type="EMBL" id="NYJ07204.1"/>
    </source>
</evidence>
<dbReference type="InterPro" id="IPR013737">
    <property type="entry name" value="Bac_rhamnosid_N"/>
</dbReference>
<dbReference type="Pfam" id="PF08531">
    <property type="entry name" value="Bac_rhamnosid_N"/>
    <property type="match status" value="1"/>
</dbReference>
<dbReference type="InterPro" id="IPR016007">
    <property type="entry name" value="Alpha_rhamnosid"/>
</dbReference>
<feature type="domain" description="Bacterial alpha-L-rhamnosidase N-terminal" evidence="6">
    <location>
        <begin position="139"/>
        <end position="306"/>
    </location>
</feature>
<dbReference type="InterPro" id="IPR008902">
    <property type="entry name" value="Rhamnosid_concanavalin"/>
</dbReference>
<evidence type="ECO:0000259" key="5">
    <source>
        <dbReference type="Pfam" id="PF05592"/>
    </source>
</evidence>
<evidence type="ECO:0000313" key="10">
    <source>
        <dbReference type="Proteomes" id="UP000541969"/>
    </source>
</evidence>